<gene>
    <name evidence="2" type="ORF">ABC969_09750</name>
</gene>
<keyword evidence="3" id="KW-1185">Reference proteome</keyword>
<dbReference type="EMBL" id="JBDIMF010000003">
    <property type="protein sequence ID" value="MEN2786701.1"/>
    <property type="molecule type" value="Genomic_DNA"/>
</dbReference>
<protein>
    <submittedName>
        <fullName evidence="2">Uncharacterized protein</fullName>
    </submittedName>
</protein>
<evidence type="ECO:0000313" key="3">
    <source>
        <dbReference type="Proteomes" id="UP001404104"/>
    </source>
</evidence>
<accession>A0ABU9XTZ2</accession>
<feature type="chain" id="PRO_5047064430" evidence="1">
    <location>
        <begin position="20"/>
        <end position="169"/>
    </location>
</feature>
<dbReference type="RefSeq" id="WP_345864498.1">
    <property type="nucleotide sequence ID" value="NZ_JBDIMF010000003.1"/>
</dbReference>
<organism evidence="2 3">
    <name type="scientific">Sphingomonas qilianensis</name>
    <dbReference type="NCBI Taxonomy" id="1736690"/>
    <lineage>
        <taxon>Bacteria</taxon>
        <taxon>Pseudomonadati</taxon>
        <taxon>Pseudomonadota</taxon>
        <taxon>Alphaproteobacteria</taxon>
        <taxon>Sphingomonadales</taxon>
        <taxon>Sphingomonadaceae</taxon>
        <taxon>Sphingomonas</taxon>
    </lineage>
</organism>
<evidence type="ECO:0000313" key="2">
    <source>
        <dbReference type="EMBL" id="MEN2786701.1"/>
    </source>
</evidence>
<feature type="signal peptide" evidence="1">
    <location>
        <begin position="1"/>
        <end position="19"/>
    </location>
</feature>
<sequence>MRTVLVGLLLLAGCTPPSAPTPSATPTPAAGLEAAAIEAGLITDPASNDITGLYARDSDRVCIVPAATDYRIGVSIDHGDGPACDGSGTVARTGDALAVDFPAAPGCSFAARFDADRIVFPGQVPDACRALCRARASIAALSVDRLSDSASEASALRDTKGRLLCGGSG</sequence>
<name>A0ABU9XTZ2_9SPHN</name>
<evidence type="ECO:0000256" key="1">
    <source>
        <dbReference type="SAM" id="SignalP"/>
    </source>
</evidence>
<reference evidence="2 3" key="1">
    <citation type="submission" date="2024-05" db="EMBL/GenBank/DDBJ databases">
        <authorList>
            <person name="Liu Q."/>
            <person name="Xin Y.-H."/>
        </authorList>
    </citation>
    <scope>NUCLEOTIDE SEQUENCE [LARGE SCALE GENOMIC DNA]</scope>
    <source>
        <strain evidence="2 3">CGMCC 1.15349</strain>
    </source>
</reference>
<dbReference type="Proteomes" id="UP001404104">
    <property type="component" value="Unassembled WGS sequence"/>
</dbReference>
<proteinExistence type="predicted"/>
<keyword evidence="1" id="KW-0732">Signal</keyword>
<comment type="caution">
    <text evidence="2">The sequence shown here is derived from an EMBL/GenBank/DDBJ whole genome shotgun (WGS) entry which is preliminary data.</text>
</comment>